<evidence type="ECO:0000256" key="2">
    <source>
        <dbReference type="ARBA" id="ARBA00023043"/>
    </source>
</evidence>
<dbReference type="InterPro" id="IPR002110">
    <property type="entry name" value="Ankyrin_rpt"/>
</dbReference>
<dbReference type="Proteomes" id="UP000694522">
    <property type="component" value="Unplaced"/>
</dbReference>
<evidence type="ECO:0000256" key="5">
    <source>
        <dbReference type="SAM" id="MobiDB-lite"/>
    </source>
</evidence>
<dbReference type="InterPro" id="IPR036770">
    <property type="entry name" value="Ankyrin_rpt-contain_sf"/>
</dbReference>
<accession>A0A8B9G7P8</accession>
<feature type="repeat" description="ANK" evidence="3">
    <location>
        <begin position="246"/>
        <end position="278"/>
    </location>
</feature>
<dbReference type="PROSITE" id="PS50088">
    <property type="entry name" value="ANK_REPEAT"/>
    <property type="match status" value="3"/>
</dbReference>
<feature type="coiled-coil region" evidence="4">
    <location>
        <begin position="61"/>
        <end position="100"/>
    </location>
</feature>
<dbReference type="GO" id="GO:0006357">
    <property type="term" value="P:regulation of transcription by RNA polymerase II"/>
    <property type="evidence" value="ECO:0007669"/>
    <property type="project" value="TreeGrafter"/>
</dbReference>
<dbReference type="GO" id="GO:0005634">
    <property type="term" value="C:nucleus"/>
    <property type="evidence" value="ECO:0007669"/>
    <property type="project" value="TreeGrafter"/>
</dbReference>
<reference evidence="6" key="2">
    <citation type="submission" date="2025-09" db="UniProtKB">
        <authorList>
            <consortium name="Ensembl"/>
        </authorList>
    </citation>
    <scope>IDENTIFICATION</scope>
</reference>
<reference evidence="6" key="1">
    <citation type="submission" date="2025-08" db="UniProtKB">
        <authorList>
            <consortium name="Ensembl"/>
        </authorList>
    </citation>
    <scope>IDENTIFICATION</scope>
</reference>
<dbReference type="SUPFAM" id="SSF48403">
    <property type="entry name" value="Ankyrin repeat"/>
    <property type="match status" value="1"/>
</dbReference>
<evidence type="ECO:0000313" key="7">
    <source>
        <dbReference type="Proteomes" id="UP000694522"/>
    </source>
</evidence>
<dbReference type="Gene3D" id="1.25.40.20">
    <property type="entry name" value="Ankyrin repeat-containing domain"/>
    <property type="match status" value="1"/>
</dbReference>
<evidence type="ECO:0000256" key="4">
    <source>
        <dbReference type="SAM" id="Coils"/>
    </source>
</evidence>
<keyword evidence="4" id="KW-0175">Coiled coil</keyword>
<protein>
    <submittedName>
        <fullName evidence="6">Ankyrin repeat domain 2</fullName>
    </submittedName>
</protein>
<dbReference type="Pfam" id="PF12796">
    <property type="entry name" value="Ank_2"/>
    <property type="match status" value="1"/>
</dbReference>
<name>A0A8B9G7P8_9PSIT</name>
<organism evidence="6 7">
    <name type="scientific">Amazona collaria</name>
    <name type="common">yellow-billed parrot</name>
    <dbReference type="NCBI Taxonomy" id="241587"/>
    <lineage>
        <taxon>Eukaryota</taxon>
        <taxon>Metazoa</taxon>
        <taxon>Chordata</taxon>
        <taxon>Craniata</taxon>
        <taxon>Vertebrata</taxon>
        <taxon>Euteleostomi</taxon>
        <taxon>Archelosauria</taxon>
        <taxon>Archosauria</taxon>
        <taxon>Dinosauria</taxon>
        <taxon>Saurischia</taxon>
        <taxon>Theropoda</taxon>
        <taxon>Coelurosauria</taxon>
        <taxon>Aves</taxon>
        <taxon>Neognathae</taxon>
        <taxon>Neoaves</taxon>
        <taxon>Telluraves</taxon>
        <taxon>Australaves</taxon>
        <taxon>Psittaciformes</taxon>
        <taxon>Psittacidae</taxon>
        <taxon>Amazona</taxon>
    </lineage>
</organism>
<feature type="repeat" description="ANK" evidence="3">
    <location>
        <begin position="180"/>
        <end position="212"/>
    </location>
</feature>
<dbReference type="SMART" id="SM00248">
    <property type="entry name" value="ANK"/>
    <property type="match status" value="3"/>
</dbReference>
<dbReference type="PROSITE" id="PS50297">
    <property type="entry name" value="ANK_REP_REGION"/>
    <property type="match status" value="3"/>
</dbReference>
<keyword evidence="2 3" id="KW-0040">ANK repeat</keyword>
<evidence type="ECO:0000313" key="6">
    <source>
        <dbReference type="Ensembl" id="ENSACOP00000020272.1"/>
    </source>
</evidence>
<dbReference type="PANTHER" id="PTHR24126">
    <property type="entry name" value="ANKYRIN REPEAT, PH AND SEC7 DOMAIN CONTAINING PROTEIN SECG-RELATED"/>
    <property type="match status" value="1"/>
</dbReference>
<dbReference type="Pfam" id="PF13637">
    <property type="entry name" value="Ank_4"/>
    <property type="match status" value="1"/>
</dbReference>
<feature type="repeat" description="ANK" evidence="3">
    <location>
        <begin position="213"/>
        <end position="245"/>
    </location>
</feature>
<keyword evidence="7" id="KW-1185">Reference proteome</keyword>
<dbReference type="GO" id="GO:0061629">
    <property type="term" value="F:RNA polymerase II-specific DNA-binding transcription factor binding"/>
    <property type="evidence" value="ECO:0007669"/>
    <property type="project" value="TreeGrafter"/>
</dbReference>
<evidence type="ECO:0000256" key="3">
    <source>
        <dbReference type="PROSITE-ProRule" id="PRU00023"/>
    </source>
</evidence>
<dbReference type="Ensembl" id="ENSACOT00000021005.1">
    <property type="protein sequence ID" value="ENSACOP00000020272.1"/>
    <property type="gene ID" value="ENSACOG00000013957.1"/>
</dbReference>
<evidence type="ECO:0000256" key="1">
    <source>
        <dbReference type="ARBA" id="ARBA00022737"/>
    </source>
</evidence>
<dbReference type="PANTHER" id="PTHR24126:SF3">
    <property type="entry name" value="ANKYRIN REPEAT DOMAIN-CONTAINING PROTEIN 2"/>
    <property type="match status" value="1"/>
</dbReference>
<dbReference type="FunFam" id="1.25.40.20:FF:000172">
    <property type="entry name" value="Ankyrin repeat domain-containing protein 2"/>
    <property type="match status" value="1"/>
</dbReference>
<proteinExistence type="predicted"/>
<dbReference type="AlphaFoldDB" id="A0A8B9G7P8"/>
<feature type="region of interest" description="Disordered" evidence="5">
    <location>
        <begin position="122"/>
        <end position="145"/>
    </location>
</feature>
<sequence length="312" mass="34925">MAKLPQSCGAATAVGDLGPWGRGAGSIKRRGQRSCWEPGLGALCLWGEEQRLHPTRGCALQADMELDVQRAKELIEQKLAEEEEEEKEKGQERVRKSSVDLRREIIDVGSIQRLIELRKQRRQRREERAATPEPPPPPESLEIEGPVEPETFLRAAVQGKMHIIEKFLADGGSPNTCDEFHRTALHRSSLEGHTDILQKLLDRGATVDFKDRLDCTAVHWACRGGHLEAVKLLQDCGADLNVKDKEGDTALHDATRLSRYKIIKMLLLHGADMMAKNQAGKTPMDLVQQWQVDTRQALETKEQPQDGMEVPA</sequence>
<keyword evidence="1" id="KW-0677">Repeat</keyword>